<sequence length="30" mass="3288">MPMHLTRREKRALSLLGALIVLGLLGMALL</sequence>
<dbReference type="AlphaFoldDB" id="A0A1J5TCP2"/>
<proteinExistence type="predicted"/>
<reference evidence="2" key="1">
    <citation type="submission" date="2016-10" db="EMBL/GenBank/DDBJ databases">
        <title>Sequence of Gallionella enrichment culture.</title>
        <authorList>
            <person name="Poehlein A."/>
            <person name="Muehling M."/>
            <person name="Daniel R."/>
        </authorList>
    </citation>
    <scope>NUCLEOTIDE SEQUENCE</scope>
</reference>
<protein>
    <submittedName>
        <fullName evidence="2">Uncharacterized protein</fullName>
    </submittedName>
</protein>
<accession>A0A1J5TCP2</accession>
<evidence type="ECO:0000256" key="1">
    <source>
        <dbReference type="SAM" id="Phobius"/>
    </source>
</evidence>
<name>A0A1J5TCP2_9ZZZZ</name>
<feature type="transmembrane region" description="Helical" evidence="1">
    <location>
        <begin position="12"/>
        <end position="29"/>
    </location>
</feature>
<comment type="caution">
    <text evidence="2">The sequence shown here is derived from an EMBL/GenBank/DDBJ whole genome shotgun (WGS) entry which is preliminary data.</text>
</comment>
<organism evidence="2">
    <name type="scientific">mine drainage metagenome</name>
    <dbReference type="NCBI Taxonomy" id="410659"/>
    <lineage>
        <taxon>unclassified sequences</taxon>
        <taxon>metagenomes</taxon>
        <taxon>ecological metagenomes</taxon>
    </lineage>
</organism>
<keyword evidence="1" id="KW-0472">Membrane</keyword>
<keyword evidence="1" id="KW-1133">Transmembrane helix</keyword>
<evidence type="ECO:0000313" key="2">
    <source>
        <dbReference type="EMBL" id="OIR18690.1"/>
    </source>
</evidence>
<dbReference type="EMBL" id="MLJW01000002">
    <property type="protein sequence ID" value="OIR18690.1"/>
    <property type="molecule type" value="Genomic_DNA"/>
</dbReference>
<gene>
    <name evidence="2" type="ORF">GALL_10300</name>
</gene>
<keyword evidence="1" id="KW-0812">Transmembrane</keyword>